<accession>A0A838L6A0</accession>
<comment type="caution">
    <text evidence="1">The sequence shown here is derived from an EMBL/GenBank/DDBJ whole genome shotgun (WGS) entry which is preliminary data.</text>
</comment>
<dbReference type="EMBL" id="JACEIB010000008">
    <property type="protein sequence ID" value="MBA2935013.1"/>
    <property type="molecule type" value="Genomic_DNA"/>
</dbReference>
<organism evidence="1 2">
    <name type="scientific">Sphingomonas chungangi</name>
    <dbReference type="NCBI Taxonomy" id="2683589"/>
    <lineage>
        <taxon>Bacteria</taxon>
        <taxon>Pseudomonadati</taxon>
        <taxon>Pseudomonadota</taxon>
        <taxon>Alphaproteobacteria</taxon>
        <taxon>Sphingomonadales</taxon>
        <taxon>Sphingomonadaceae</taxon>
        <taxon>Sphingomonas</taxon>
    </lineage>
</organism>
<gene>
    <name evidence="1" type="ORF">HZF05_12985</name>
</gene>
<evidence type="ECO:0000313" key="2">
    <source>
        <dbReference type="Proteomes" id="UP000570166"/>
    </source>
</evidence>
<reference evidence="1 2" key="1">
    <citation type="submission" date="2020-07" db="EMBL/GenBank/DDBJ databases">
        <authorList>
            <person name="Sun Q."/>
        </authorList>
    </citation>
    <scope>NUCLEOTIDE SEQUENCE [LARGE SCALE GENOMIC DNA]</scope>
    <source>
        <strain evidence="1 2">CGMCC 1.13654</strain>
    </source>
</reference>
<keyword evidence="2" id="KW-1185">Reference proteome</keyword>
<protein>
    <recommendedName>
        <fullName evidence="3">DUF429 domain-containing protein</fullName>
    </recommendedName>
</protein>
<sequence length="286" mass="30879">MRHFERFACIDWSGATGAFQPGIAVAVCERGGPPALVQSQGQHWSREEVLHWLPEQGDCLIGFDFSASLPFVDAHAFFPGWSESPPDARTLWALVDRIASDEPNLGANRFVDHPEASRYFRRHGGRTGDRFGHGIGRMRVIESAARTAGVTPTSSFNLVGASQVGKASLTAMRLLHQLGGRVPVWPFDPVPESGPLMVELYTSLAARAAGVPKGRSKLRDAQSLDAALAALGDPPHAALARYDDHITDAMIGAAWLRRAAGNEALWHPTALTPSLARTEGWTFGLS</sequence>
<dbReference type="AlphaFoldDB" id="A0A838L6A0"/>
<evidence type="ECO:0008006" key="3">
    <source>
        <dbReference type="Google" id="ProtNLM"/>
    </source>
</evidence>
<dbReference type="Proteomes" id="UP000570166">
    <property type="component" value="Unassembled WGS sequence"/>
</dbReference>
<dbReference type="RefSeq" id="WP_160362656.1">
    <property type="nucleotide sequence ID" value="NZ_JACEIB010000008.1"/>
</dbReference>
<proteinExistence type="predicted"/>
<name>A0A838L6A0_9SPHN</name>
<evidence type="ECO:0000313" key="1">
    <source>
        <dbReference type="EMBL" id="MBA2935013.1"/>
    </source>
</evidence>